<gene>
    <name evidence="1" type="ORF">SAMN05421795_11339</name>
</gene>
<keyword evidence="2" id="KW-1185">Reference proteome</keyword>
<evidence type="ECO:0000313" key="1">
    <source>
        <dbReference type="EMBL" id="SIS92150.1"/>
    </source>
</evidence>
<name>A0A1N7N1B4_9RHOB</name>
<dbReference type="Proteomes" id="UP000186098">
    <property type="component" value="Unassembled WGS sequence"/>
</dbReference>
<dbReference type="EMBL" id="FTOM01000013">
    <property type="protein sequence ID" value="SIS92150.1"/>
    <property type="molecule type" value="Genomic_DNA"/>
</dbReference>
<organism evidence="1 2">
    <name type="scientific">Phaeovulum vinaykumarii</name>
    <dbReference type="NCBI Taxonomy" id="407234"/>
    <lineage>
        <taxon>Bacteria</taxon>
        <taxon>Pseudomonadati</taxon>
        <taxon>Pseudomonadota</taxon>
        <taxon>Alphaproteobacteria</taxon>
        <taxon>Rhodobacterales</taxon>
        <taxon>Paracoccaceae</taxon>
        <taxon>Phaeovulum</taxon>
    </lineage>
</organism>
<evidence type="ECO:0000313" key="2">
    <source>
        <dbReference type="Proteomes" id="UP000186098"/>
    </source>
</evidence>
<reference evidence="2" key="1">
    <citation type="submission" date="2017-01" db="EMBL/GenBank/DDBJ databases">
        <authorList>
            <person name="Varghese N."/>
            <person name="Submissions S."/>
        </authorList>
    </citation>
    <scope>NUCLEOTIDE SEQUENCE [LARGE SCALE GENOMIC DNA]</scope>
    <source>
        <strain evidence="2">DSM 18714</strain>
    </source>
</reference>
<accession>A0A1N7N1B4</accession>
<dbReference type="AlphaFoldDB" id="A0A1N7N1B4"/>
<dbReference type="OrthoDB" id="8481490at2"/>
<evidence type="ECO:0008006" key="3">
    <source>
        <dbReference type="Google" id="ProtNLM"/>
    </source>
</evidence>
<protein>
    <recommendedName>
        <fullName evidence="3">DUF4258 domain-containing protein</fullName>
    </recommendedName>
</protein>
<proteinExistence type="predicted"/>
<dbReference type="RefSeq" id="WP_076367832.1">
    <property type="nucleotide sequence ID" value="NZ_FTOM01000013.1"/>
</dbReference>
<sequence>MNDLRFTSHAEARMRQRGYRDADIGFVLSVATRVSEDAFFLSDKDAAREIERRRHEIQALERLRGTKVILEGESCITIYHAGRKAARAHSRKSGRLS</sequence>
<dbReference type="STRING" id="407234.SAMN05421795_11339"/>